<dbReference type="EMBL" id="BMKI01000004">
    <property type="protein sequence ID" value="GGC92221.1"/>
    <property type="molecule type" value="Genomic_DNA"/>
</dbReference>
<name>A0ABQ1PA66_9ENTE</name>
<feature type="compositionally biased region" description="Basic and acidic residues" evidence="7">
    <location>
        <begin position="1059"/>
        <end position="1071"/>
    </location>
</feature>
<feature type="transmembrane region" description="Helical" evidence="8">
    <location>
        <begin position="2020"/>
        <end position="2039"/>
    </location>
</feature>
<feature type="domain" description="SpaA-like prealbumin fold" evidence="10">
    <location>
        <begin position="1791"/>
        <end position="1886"/>
    </location>
</feature>
<evidence type="ECO:0000256" key="6">
    <source>
        <dbReference type="ARBA" id="ARBA00023088"/>
    </source>
</evidence>
<feature type="domain" description="Collagen binding" evidence="9">
    <location>
        <begin position="639"/>
        <end position="759"/>
    </location>
</feature>
<dbReference type="Pfam" id="PF17802">
    <property type="entry name" value="SpaA"/>
    <property type="match status" value="9"/>
</dbReference>
<dbReference type="PANTHER" id="PTHR36108:SF13">
    <property type="entry name" value="COLOSSIN-B-RELATED"/>
    <property type="match status" value="1"/>
</dbReference>
<dbReference type="SUPFAM" id="SSF49478">
    <property type="entry name" value="Cna protein B-type domain"/>
    <property type="match status" value="6"/>
</dbReference>
<evidence type="ECO:0000256" key="4">
    <source>
        <dbReference type="ARBA" id="ARBA00022525"/>
    </source>
</evidence>
<evidence type="ECO:0000259" key="11">
    <source>
        <dbReference type="Pfam" id="PF17961"/>
    </source>
</evidence>
<feature type="domain" description="SpaA-like prealbumin fold" evidence="10">
    <location>
        <begin position="1382"/>
        <end position="1461"/>
    </location>
</feature>
<feature type="domain" description="Collagen binding" evidence="9">
    <location>
        <begin position="928"/>
        <end position="1040"/>
    </location>
</feature>
<evidence type="ECO:0000313" key="13">
    <source>
        <dbReference type="Proteomes" id="UP000630615"/>
    </source>
</evidence>
<evidence type="ECO:0000256" key="1">
    <source>
        <dbReference type="ARBA" id="ARBA00004168"/>
    </source>
</evidence>
<proteinExistence type="inferred from homology"/>
<keyword evidence="5" id="KW-0732">Signal</keyword>
<feature type="compositionally biased region" description="Basic and acidic residues" evidence="7">
    <location>
        <begin position="186"/>
        <end position="200"/>
    </location>
</feature>
<keyword evidence="6" id="KW-0572">Peptidoglycan-anchor</keyword>
<feature type="domain" description="SpaA-like prealbumin fold" evidence="10">
    <location>
        <begin position="1183"/>
        <end position="1270"/>
    </location>
</feature>
<evidence type="ECO:0000259" key="9">
    <source>
        <dbReference type="Pfam" id="PF05737"/>
    </source>
</evidence>
<dbReference type="RefSeq" id="WP_088270168.1">
    <property type="nucleotide sequence ID" value="NZ_BMKI01000004.1"/>
</dbReference>
<feature type="domain" description="SDR-like Ig" evidence="11">
    <location>
        <begin position="243"/>
        <end position="334"/>
    </location>
</feature>
<feature type="domain" description="SpaA-like prealbumin fold" evidence="10">
    <location>
        <begin position="1701"/>
        <end position="1775"/>
    </location>
</feature>
<comment type="subcellular location">
    <subcellularLocation>
        <location evidence="1">Secreted</location>
        <location evidence="1">Cell wall</location>
        <topology evidence="1">Peptidoglycan-anchor</topology>
    </subcellularLocation>
</comment>
<keyword evidence="8" id="KW-1133">Transmembrane helix</keyword>
<evidence type="ECO:0000256" key="3">
    <source>
        <dbReference type="ARBA" id="ARBA00022512"/>
    </source>
</evidence>
<comment type="similarity">
    <text evidence="2">Belongs to the serine-aspartate repeat-containing protein (SDr) family.</text>
</comment>
<feature type="domain" description="Collagen binding" evidence="9">
    <location>
        <begin position="505"/>
        <end position="608"/>
    </location>
</feature>
<evidence type="ECO:0000313" key="12">
    <source>
        <dbReference type="EMBL" id="GGC92221.1"/>
    </source>
</evidence>
<dbReference type="Gene3D" id="2.60.40.740">
    <property type="match status" value="5"/>
</dbReference>
<dbReference type="InterPro" id="IPR041171">
    <property type="entry name" value="SDR_Ig"/>
</dbReference>
<evidence type="ECO:0000256" key="7">
    <source>
        <dbReference type="SAM" id="MobiDB-lite"/>
    </source>
</evidence>
<organism evidence="12 13">
    <name type="scientific">Enterococcus wangshanyuanii</name>
    <dbReference type="NCBI Taxonomy" id="2005703"/>
    <lineage>
        <taxon>Bacteria</taxon>
        <taxon>Bacillati</taxon>
        <taxon>Bacillota</taxon>
        <taxon>Bacilli</taxon>
        <taxon>Lactobacillales</taxon>
        <taxon>Enterococcaceae</taxon>
        <taxon>Enterococcus</taxon>
    </lineage>
</organism>
<dbReference type="Pfam" id="PF05737">
    <property type="entry name" value="Collagen_bind"/>
    <property type="match status" value="5"/>
</dbReference>
<dbReference type="InterPro" id="IPR008456">
    <property type="entry name" value="Collagen-bd_dom"/>
</dbReference>
<dbReference type="NCBIfam" id="TIGR01167">
    <property type="entry name" value="LPXTG_anchor"/>
    <property type="match status" value="1"/>
</dbReference>
<evidence type="ECO:0000256" key="2">
    <source>
        <dbReference type="ARBA" id="ARBA00007257"/>
    </source>
</evidence>
<dbReference type="Gene3D" id="2.60.40.1280">
    <property type="match status" value="1"/>
</dbReference>
<dbReference type="InterPro" id="IPR013783">
    <property type="entry name" value="Ig-like_fold"/>
</dbReference>
<evidence type="ECO:0000259" key="10">
    <source>
        <dbReference type="Pfam" id="PF17802"/>
    </source>
</evidence>
<feature type="domain" description="SpaA-like prealbumin fold" evidence="10">
    <location>
        <begin position="1577"/>
        <end position="1664"/>
    </location>
</feature>
<dbReference type="InterPro" id="IPR041033">
    <property type="entry name" value="SpaA_PFL_dom_1"/>
</dbReference>
<protein>
    <submittedName>
        <fullName evidence="12">Peptidase</fullName>
    </submittedName>
</protein>
<keyword evidence="4" id="KW-0964">Secreted</keyword>
<keyword evidence="13" id="KW-1185">Reference proteome</keyword>
<feature type="compositionally biased region" description="Low complexity" evidence="7">
    <location>
        <begin position="155"/>
        <end position="184"/>
    </location>
</feature>
<dbReference type="InterPro" id="IPR011252">
    <property type="entry name" value="Fibrogen-bd_dom1"/>
</dbReference>
<feature type="domain" description="SpaA-like prealbumin fold" evidence="10">
    <location>
        <begin position="1087"/>
        <end position="1170"/>
    </location>
</feature>
<dbReference type="SUPFAM" id="SSF49401">
    <property type="entry name" value="Bacterial adhesins"/>
    <property type="match status" value="6"/>
</dbReference>
<evidence type="ECO:0000256" key="8">
    <source>
        <dbReference type="SAM" id="Phobius"/>
    </source>
</evidence>
<accession>A0ABQ1PA66</accession>
<feature type="region of interest" description="Disordered" evidence="7">
    <location>
        <begin position="1984"/>
        <end position="2011"/>
    </location>
</feature>
<feature type="domain" description="SpaA-like prealbumin fold" evidence="10">
    <location>
        <begin position="1895"/>
        <end position="1973"/>
    </location>
</feature>
<comment type="caution">
    <text evidence="12">The sequence shown here is derived from an EMBL/GenBank/DDBJ whole genome shotgun (WGS) entry which is preliminary data.</text>
</comment>
<keyword evidence="8" id="KW-0472">Membrane</keyword>
<keyword evidence="3" id="KW-0134">Cell wall</keyword>
<reference evidence="13" key="1">
    <citation type="journal article" date="2019" name="Int. J. Syst. Evol. Microbiol.">
        <title>The Global Catalogue of Microorganisms (GCM) 10K type strain sequencing project: providing services to taxonomists for standard genome sequencing and annotation.</title>
        <authorList>
            <consortium name="The Broad Institute Genomics Platform"/>
            <consortium name="The Broad Institute Genome Sequencing Center for Infectious Disease"/>
            <person name="Wu L."/>
            <person name="Ma J."/>
        </authorList>
    </citation>
    <scope>NUCLEOTIDE SEQUENCE [LARGE SCALE GENOMIC DNA]</scope>
    <source>
        <strain evidence="13">CGMCC 1.15942</strain>
    </source>
</reference>
<feature type="domain" description="Collagen binding" evidence="9">
    <location>
        <begin position="786"/>
        <end position="914"/>
    </location>
</feature>
<dbReference type="Pfam" id="PF17961">
    <property type="entry name" value="Big_8"/>
    <property type="match status" value="1"/>
</dbReference>
<feature type="domain" description="SpaA-like prealbumin fold" evidence="10">
    <location>
        <begin position="1286"/>
        <end position="1354"/>
    </location>
</feature>
<feature type="domain" description="Collagen binding" evidence="9">
    <location>
        <begin position="363"/>
        <end position="491"/>
    </location>
</feature>
<evidence type="ECO:0000256" key="5">
    <source>
        <dbReference type="ARBA" id="ARBA00022729"/>
    </source>
</evidence>
<sequence length="2045" mass="223989">MKKFVHVLLTIVLLLQFVIPQIAIAETLISGEEGVSLKSVSLDPTSKKERAIISLTLDAKTAEEQKAVIQSSSGLTLMPSSSNELKDASGRVKGTYQIVDNAVQLSVAGEVDEELSLTIEGQVAEASSEKQVQFTLGNSSKVLNLPEGWFLTESTTTDSTINNSSASTETVSSTTTETSSSSETGGIKESKAAQEKNSTLRRDPVNIQNIYDDLGIADDFLTNMDLSYTDKDGNPVENPTIDDTIHFNFNFTLDETVRENMQAGDYYEFNLPDSVKVTQNQTYPLNDADGNHYADVTIGTDGKITIVFTDEIEHASDIEGDFHFTGEFDKDNIDGPGEIVIVPPGHEDIGETVTIKPNYSGDNIDKKGHFDKEQNPDKIIWNVDINKALDTLENAVVTENFPAGTVYESVVVYQVDVDFDGNVIEGSEKVADPSTYTVDADGTVHFTNKIDGAYRLEYTTRIDEDAKPDEGGLTSFQNQAVLSSKGIEDATAEATVSTSYGKKIDKARGDYDSDNQTINWKIHYNYGEKDINNGSIIDTFQDEHMFLVDGTIKLYEVSFDQNGRPVRGRQLVEGQDYTLDTSSGHGFEIHFIGTVDTAVDVLYQTGYDGIVDENTTITNAVKTETGEDDTSSGILNPQNVIKKLGQVDYTNHTVGWNLDVNLNHYSMNNWKMTDTLSKGLTLLEDTLVIYDKDAKKDLILGTDYTLDYDQTTNQFEIVFIGNYVKTDHAFKISYTTAYDPEAVPENDPDKKFTNTAKVTWTTDDGETITNEDVATFKPNEPTKYNGAKSGSYNAQEKAITWTVTVNYGDKDLVNAQLTDPIPANQKYILNSLTIYHYTVTSDGNVIKGNELTQEEYRELGIEQPSAANNQTLIVEFPDNEAGQYLIEFKTDVTNEQIHAEYTNDAVFSNDKYEDHTLHGKVTVNHGDEFGFKSGKQDEDGFVNWSVTLNGSQSKLYDVTVEDMPSDNQSIDLDSLHIFGTTVAVDGTITIDRTKELVKDQDYTVGLTTDNQTGQQKMTIHFVNNYQEFDTPLIMEYKSMVFLEGNKGTVSNQVHITSEGKTEVDDTSDGKTDVTVSEGGGSSSGIRGQLILKKEDNNGNVLPEGATFELWDKNQTQILRSGTVGSNGLITFGNLPFGTYILKETGTLTEQGYTIDQSLVDGKKVTINQQTTDGVPVVIKNQLGTVQLVKKDEQGELLSGAEFRLEVYDEVTGTWLPKSVNQALTTDKKGVLTIHGLTPGKYRLIETKAPAGYILNTNPVPFEVAENSDHQLIQIGMKEAFINYKATIQFMKQDEAGNPLAGAVFGLYKKGSTTPVATTASKPDGRVVFANVGPGTYEIKEISNPNDYVLNTQVLDNIVVPESSNKPLDPIILADDFINYKGSAEITKYGETSTETKALAGVEFVLEDGNGKTVAQGTTDQNGRYFVDGLAPGTYYFRETSTGPNHEFLVNTEKVKVVVEPNTLGKPETVEATLTDYQGSFKIKKVDSKGNPLEGAEFSLFSINRELIASGLTSAENGIVSYEGLAPGRYYLSETKAPLDENGQEYVKDEYPIWLNVVGEAQGKPETINLGEFQNFKGKIGLTKTGAGHLSIAGAKFALYKASGQNNSEEKLVKIDGKDFIEVGADGHINIDSLGPGYYKLIEIEAPAGYVINTQPIYFTVREGEETDPPVEEVSIVNYEASITARKVSDDESLETPPLLRNGLSGAEFQILDDKGNVVKVFDTKGDETTTLIANQDGVISASGLHAGKYTLVETKSPDGYILEKEGIPFTVTDQSGETTPINLGTIENHRGSIEVEKKNEHGELLNGGSFEIRDAKGQVVTVTNALGFETKTLTALDGKIEATGLVPGKYSVVETKAPDGYILETNQKVMPFEIAASENEHHEITFQDTFTNYQGSVELNKVDTDSKKALTGAEFNLYTSEGTLVKKQLITDQNGRLIVNDLVPGDYYFVEQKAPTGYQLTNDKQPFTIVENANGKPKQINLTVTNSKQPEKEPSKKTPTPPVQKHLGGNLANLGEQSGTSLIVLGTLVIIGLGGYVVYRRKKNK</sequence>
<dbReference type="Gene3D" id="2.60.40.10">
    <property type="entry name" value="Immunoglobulins"/>
    <property type="match status" value="9"/>
</dbReference>
<dbReference type="Proteomes" id="UP000630615">
    <property type="component" value="Unassembled WGS sequence"/>
</dbReference>
<feature type="region of interest" description="Disordered" evidence="7">
    <location>
        <begin position="1059"/>
        <end position="1082"/>
    </location>
</feature>
<keyword evidence="8" id="KW-0812">Transmembrane</keyword>
<feature type="region of interest" description="Disordered" evidence="7">
    <location>
        <begin position="155"/>
        <end position="200"/>
    </location>
</feature>
<gene>
    <name evidence="12" type="ORF">GCM10011573_22250</name>
</gene>
<dbReference type="PANTHER" id="PTHR36108">
    <property type="entry name" value="COLOSSIN-B-RELATED"/>
    <property type="match status" value="1"/>
</dbReference>
<feature type="domain" description="SpaA-like prealbumin fold" evidence="10">
    <location>
        <begin position="1478"/>
        <end position="1537"/>
    </location>
</feature>
<dbReference type="InterPro" id="IPR008966">
    <property type="entry name" value="Adhesion_dom_sf"/>
</dbReference>